<reference evidence="4 5" key="1">
    <citation type="submission" date="2016-10" db="EMBL/GenBank/DDBJ databases">
        <authorList>
            <person name="de Groot N.N."/>
        </authorList>
    </citation>
    <scope>NUCLEOTIDE SEQUENCE [LARGE SCALE GENOMIC DNA]</scope>
    <source>
        <strain evidence="4 5">DSM 18180</strain>
    </source>
</reference>
<dbReference type="EMBL" id="FPKV01000001">
    <property type="protein sequence ID" value="SFZ89458.1"/>
    <property type="molecule type" value="Genomic_DNA"/>
</dbReference>
<feature type="signal peptide" evidence="1">
    <location>
        <begin position="1"/>
        <end position="21"/>
    </location>
</feature>
<dbReference type="Pfam" id="PF07632">
    <property type="entry name" value="Sde182_NH-like"/>
    <property type="match status" value="1"/>
</dbReference>
<protein>
    <recommendedName>
        <fullName evidence="6">DUF1593 domain-containing protein</fullName>
    </recommendedName>
</protein>
<sequence length="481" mass="53854">MVRNYGCLLLLALMLVNCVSAQQVLNEEKPRLLILTDIGADPDDIQSLRRLLLYANEFRLTGIIATASGNRHQPKLKINKYLIDSIIDDYQLVQKKLSQHASGYPKAEFLKALVFEGEANAGSGNLLSGKSTPGTEHIIKTVDSSNEKLNILVWGGSHDLAQALLNVKDTRSEEDLKLFISKIRIYAIADQYPNDFDIGTGQWIYKNFPSVFYVESGPSWMDTKAASFRGMYQNDSKGGDYATLPLVKSGIETLNSKEWLKSNILNKGALGEGYPVVNQNPNTSRNTKGTKEGDTPSWFYFLPNGLSSPEHPEWGGWGGRFEHFSGNHFIDAQDDHWSGERDGALRRKWTIARWREAYQNDFAARMQWCVSSFEKANHNPAVSIDGDSSKKSIIKKVKPGNTITIDASESSDPDGNKLSFNWWVYHDVSTSFGIITNKNKGNTKLKIPKQAPKGEIHIILEVKDDGIPNLVTYRRLIIKVI</sequence>
<feature type="domain" description="Cellulose-binding Sde182 nucleoside hydrolase-like" evidence="2">
    <location>
        <begin position="31"/>
        <end position="321"/>
    </location>
</feature>
<accession>A0A1K2IB08</accession>
<dbReference type="Pfam" id="PF21027">
    <property type="entry name" value="Sde0182_C"/>
    <property type="match status" value="1"/>
</dbReference>
<evidence type="ECO:0000259" key="2">
    <source>
        <dbReference type="Pfam" id="PF07632"/>
    </source>
</evidence>
<dbReference type="STRING" id="369401.SAMN05428642_101295"/>
<feature type="domain" description="Cellulose-binding Sde182 C-terminal" evidence="3">
    <location>
        <begin position="402"/>
        <end position="480"/>
    </location>
</feature>
<dbReference type="InterPro" id="IPR048527">
    <property type="entry name" value="Sde182_C"/>
</dbReference>
<dbReference type="InterPro" id="IPR036452">
    <property type="entry name" value="Ribo_hydro-like"/>
</dbReference>
<evidence type="ECO:0000313" key="4">
    <source>
        <dbReference type="EMBL" id="SFZ89458.1"/>
    </source>
</evidence>
<dbReference type="SUPFAM" id="SSF53590">
    <property type="entry name" value="Nucleoside hydrolase"/>
    <property type="match status" value="1"/>
</dbReference>
<dbReference type="Gene3D" id="3.90.245.10">
    <property type="entry name" value="Ribonucleoside hydrolase-like"/>
    <property type="match status" value="1"/>
</dbReference>
<organism evidence="4 5">
    <name type="scientific">Flaviramulus basaltis</name>
    <dbReference type="NCBI Taxonomy" id="369401"/>
    <lineage>
        <taxon>Bacteria</taxon>
        <taxon>Pseudomonadati</taxon>
        <taxon>Bacteroidota</taxon>
        <taxon>Flavobacteriia</taxon>
        <taxon>Flavobacteriales</taxon>
        <taxon>Flavobacteriaceae</taxon>
        <taxon>Flaviramulus</taxon>
    </lineage>
</organism>
<dbReference type="InterPro" id="IPR011483">
    <property type="entry name" value="Sde182_NH-like"/>
</dbReference>
<keyword evidence="5" id="KW-1185">Reference proteome</keyword>
<feature type="chain" id="PRO_5012091838" description="DUF1593 domain-containing protein" evidence="1">
    <location>
        <begin position="22"/>
        <end position="481"/>
    </location>
</feature>
<evidence type="ECO:0000313" key="5">
    <source>
        <dbReference type="Proteomes" id="UP000182544"/>
    </source>
</evidence>
<name>A0A1K2IB08_9FLAO</name>
<dbReference type="Proteomes" id="UP000182544">
    <property type="component" value="Unassembled WGS sequence"/>
</dbReference>
<evidence type="ECO:0008006" key="6">
    <source>
        <dbReference type="Google" id="ProtNLM"/>
    </source>
</evidence>
<gene>
    <name evidence="4" type="ORF">SAMN05428642_101295</name>
</gene>
<dbReference type="AlphaFoldDB" id="A0A1K2IB08"/>
<keyword evidence="1" id="KW-0732">Signal</keyword>
<dbReference type="GO" id="GO:0016799">
    <property type="term" value="F:hydrolase activity, hydrolyzing N-glycosyl compounds"/>
    <property type="evidence" value="ECO:0007669"/>
    <property type="project" value="InterPro"/>
</dbReference>
<evidence type="ECO:0000259" key="3">
    <source>
        <dbReference type="Pfam" id="PF21027"/>
    </source>
</evidence>
<evidence type="ECO:0000256" key="1">
    <source>
        <dbReference type="SAM" id="SignalP"/>
    </source>
</evidence>
<dbReference type="Gene3D" id="2.60.40.10">
    <property type="entry name" value="Immunoglobulins"/>
    <property type="match status" value="1"/>
</dbReference>
<proteinExistence type="predicted"/>
<dbReference type="InterPro" id="IPR013783">
    <property type="entry name" value="Ig-like_fold"/>
</dbReference>